<name>A0A517QTD0_9PLAN</name>
<evidence type="ECO:0000313" key="3">
    <source>
        <dbReference type="Proteomes" id="UP000315724"/>
    </source>
</evidence>
<sequence length="212" mass="23471">MSRKPIVVGCLLSGGLIVIGCSGFLFWLNSLTTYSVEAYRSVDVIAGKNEDRIKLRLFPVTFDDCTIEFEWYTYDNADITAGPYKLFIVVSPRVESLTAVNIAEVEIISSTETTHQLSRKNGPVISVPIQPAMTIGSGKSESALHFSHATGEEIATRVTIEFVHGESTRTETIELQWQPVTLEMWSSIVLFTVTKGSSIASWELSECSSQFY</sequence>
<feature type="transmembrane region" description="Helical" evidence="1">
    <location>
        <begin position="6"/>
        <end position="28"/>
    </location>
</feature>
<reference evidence="2 3" key="1">
    <citation type="submission" date="2019-02" db="EMBL/GenBank/DDBJ databases">
        <title>Deep-cultivation of Planctomycetes and their phenomic and genomic characterization uncovers novel biology.</title>
        <authorList>
            <person name="Wiegand S."/>
            <person name="Jogler M."/>
            <person name="Boedeker C."/>
            <person name="Pinto D."/>
            <person name="Vollmers J."/>
            <person name="Rivas-Marin E."/>
            <person name="Kohn T."/>
            <person name="Peeters S.H."/>
            <person name="Heuer A."/>
            <person name="Rast P."/>
            <person name="Oberbeckmann S."/>
            <person name="Bunk B."/>
            <person name="Jeske O."/>
            <person name="Meyerdierks A."/>
            <person name="Storesund J.E."/>
            <person name="Kallscheuer N."/>
            <person name="Luecker S."/>
            <person name="Lage O.M."/>
            <person name="Pohl T."/>
            <person name="Merkel B.J."/>
            <person name="Hornburger P."/>
            <person name="Mueller R.-W."/>
            <person name="Bruemmer F."/>
            <person name="Labrenz M."/>
            <person name="Spormann A.M."/>
            <person name="Op den Camp H."/>
            <person name="Overmann J."/>
            <person name="Amann R."/>
            <person name="Jetten M.S.M."/>
            <person name="Mascher T."/>
            <person name="Medema M.H."/>
            <person name="Devos D.P."/>
            <person name="Kaster A.-K."/>
            <person name="Ovreas L."/>
            <person name="Rohde M."/>
            <person name="Galperin M.Y."/>
            <person name="Jogler C."/>
        </authorList>
    </citation>
    <scope>NUCLEOTIDE SEQUENCE [LARGE SCALE GENOMIC DNA]</scope>
    <source>
        <strain evidence="2 3">Mal48</strain>
    </source>
</reference>
<dbReference type="KEGG" id="tpol:Mal48_41110"/>
<keyword evidence="3" id="KW-1185">Reference proteome</keyword>
<organism evidence="2 3">
    <name type="scientific">Thalassoglobus polymorphus</name>
    <dbReference type="NCBI Taxonomy" id="2527994"/>
    <lineage>
        <taxon>Bacteria</taxon>
        <taxon>Pseudomonadati</taxon>
        <taxon>Planctomycetota</taxon>
        <taxon>Planctomycetia</taxon>
        <taxon>Planctomycetales</taxon>
        <taxon>Planctomycetaceae</taxon>
        <taxon>Thalassoglobus</taxon>
    </lineage>
</organism>
<keyword evidence="1" id="KW-0812">Transmembrane</keyword>
<dbReference type="RefSeq" id="WP_145203418.1">
    <property type="nucleotide sequence ID" value="NZ_CP036267.1"/>
</dbReference>
<evidence type="ECO:0000313" key="2">
    <source>
        <dbReference type="EMBL" id="QDT34838.1"/>
    </source>
</evidence>
<dbReference type="AlphaFoldDB" id="A0A517QTD0"/>
<keyword evidence="1" id="KW-1133">Transmembrane helix</keyword>
<accession>A0A517QTD0</accession>
<evidence type="ECO:0000256" key="1">
    <source>
        <dbReference type="SAM" id="Phobius"/>
    </source>
</evidence>
<dbReference type="EMBL" id="CP036267">
    <property type="protein sequence ID" value="QDT34838.1"/>
    <property type="molecule type" value="Genomic_DNA"/>
</dbReference>
<dbReference type="OrthoDB" id="9860796at2"/>
<gene>
    <name evidence="2" type="ORF">Mal48_41110</name>
</gene>
<keyword evidence="1" id="KW-0472">Membrane</keyword>
<dbReference type="Proteomes" id="UP000315724">
    <property type="component" value="Chromosome"/>
</dbReference>
<proteinExistence type="predicted"/>
<protein>
    <submittedName>
        <fullName evidence="2">Uncharacterized protein</fullName>
    </submittedName>
</protein>
<dbReference type="PROSITE" id="PS51257">
    <property type="entry name" value="PROKAR_LIPOPROTEIN"/>
    <property type="match status" value="1"/>
</dbReference>